<dbReference type="InterPro" id="IPR006311">
    <property type="entry name" value="TAT_signal"/>
</dbReference>
<reference evidence="2 3" key="1">
    <citation type="journal article" date="2015" name="Stand. Genomic Sci.">
        <title>Genomic Encyclopedia of Bacterial and Archaeal Type Strains, Phase III: the genomes of soil and plant-associated and newly described type strains.</title>
        <authorList>
            <person name="Whitman W.B."/>
            <person name="Woyke T."/>
            <person name="Klenk H.P."/>
            <person name="Zhou Y."/>
            <person name="Lilburn T.G."/>
            <person name="Beck B.J."/>
            <person name="De Vos P."/>
            <person name="Vandamme P."/>
            <person name="Eisen J.A."/>
            <person name="Garrity G."/>
            <person name="Hugenholtz P."/>
            <person name="Kyrpides N.C."/>
        </authorList>
    </citation>
    <scope>NUCLEOTIDE SEQUENCE [LARGE SCALE GENOMIC DNA]</scope>
    <source>
        <strain evidence="2 3">VKM Ac-2540</strain>
    </source>
</reference>
<name>A0A4Q7WYV1_9ACTN</name>
<gene>
    <name evidence="2" type="ORF">EV645_3279</name>
</gene>
<dbReference type="PROSITE" id="PS51318">
    <property type="entry name" value="TAT"/>
    <property type="match status" value="1"/>
</dbReference>
<protein>
    <submittedName>
        <fullName evidence="2">Uncharacterized protein</fullName>
    </submittedName>
</protein>
<dbReference type="EMBL" id="SHKR01000012">
    <property type="protein sequence ID" value="RZU15741.1"/>
    <property type="molecule type" value="Genomic_DNA"/>
</dbReference>
<dbReference type="RefSeq" id="WP_130444540.1">
    <property type="nucleotide sequence ID" value="NZ_SHKR01000012.1"/>
</dbReference>
<evidence type="ECO:0000313" key="2">
    <source>
        <dbReference type="EMBL" id="RZU15741.1"/>
    </source>
</evidence>
<keyword evidence="3" id="KW-1185">Reference proteome</keyword>
<feature type="signal peptide" evidence="1">
    <location>
        <begin position="1"/>
        <end position="27"/>
    </location>
</feature>
<dbReference type="Proteomes" id="UP000292027">
    <property type="component" value="Unassembled WGS sequence"/>
</dbReference>
<evidence type="ECO:0000313" key="3">
    <source>
        <dbReference type="Proteomes" id="UP000292027"/>
    </source>
</evidence>
<dbReference type="OrthoDB" id="7540161at2"/>
<comment type="caution">
    <text evidence="2">The sequence shown here is derived from an EMBL/GenBank/DDBJ whole genome shotgun (WGS) entry which is preliminary data.</text>
</comment>
<proteinExistence type="predicted"/>
<accession>A0A4Q7WYV1</accession>
<sequence length="642" mass="66603">MNPTRRTVIGGALAVAAASTVTLPASATASASASASGRLSNLAHLDFLRSSVTPPAATGHTTFGSGPVGVLWTYADRQADGSYKRIGGGAYDAATNTYGQGAFNADDIARAAVVYLRHWKLFHSAASLEAARGLLRSLTFLQSPNGNVVLWMQPDGTLNPSADPVELPDPSDSGPSYWLARTVWALGEGYAVFRRTDRAFATFLRDRLDLAIAALERQVLVRYGQYNVVDGRRLPAWLIVNGADATSEAVLGLSAYVEAGGSASARRALSRFAEGIAAMAAGSTREWPFRALMPWGESISDWHAWGAQMPSALAAAAHALDAPKLRAAAIGDTAGFTPLLMTAGGPDNGWLPTPIDRTQIAYGVDARLQGVLSVGLPGLRQVAAFIAAWYFGANRAGRPMYDATTGRTYDGISGDGTINRNSGAESSIHGQLSMLALDAHPEVARLTGTPSYDGLQIIEAESGAGGQVVTPPSAWTGESQWSNGSYLSLDGTATWSVPASSQQRLVLPVVNLADTPTPARTTWTSGVRALGTLTHVCGQQGISAAPGALLPLTLANPLPAGATTLTAKAQGTAQLDALLLLPTVSSLRIGDAVLLASVDTHARVMSVPGKHSCSYDAAGKLVARGNASRALVVPGGFTVVLG</sequence>
<feature type="chain" id="PRO_5020667573" evidence="1">
    <location>
        <begin position="28"/>
        <end position="642"/>
    </location>
</feature>
<organism evidence="2 3">
    <name type="scientific">Kribbella rubisoli</name>
    <dbReference type="NCBI Taxonomy" id="3075929"/>
    <lineage>
        <taxon>Bacteria</taxon>
        <taxon>Bacillati</taxon>
        <taxon>Actinomycetota</taxon>
        <taxon>Actinomycetes</taxon>
        <taxon>Propionibacteriales</taxon>
        <taxon>Kribbellaceae</taxon>
        <taxon>Kribbella</taxon>
    </lineage>
</organism>
<evidence type="ECO:0000256" key="1">
    <source>
        <dbReference type="SAM" id="SignalP"/>
    </source>
</evidence>
<keyword evidence="1" id="KW-0732">Signal</keyword>
<dbReference type="AlphaFoldDB" id="A0A4Q7WYV1"/>